<dbReference type="Proteomes" id="UP000033393">
    <property type="component" value="Unassembled WGS sequence"/>
</dbReference>
<dbReference type="RefSeq" id="WP_045316288.1">
    <property type="nucleotide sequence ID" value="NZ_JYJG01000339.1"/>
</dbReference>
<feature type="transmembrane region" description="Helical" evidence="8">
    <location>
        <begin position="81"/>
        <end position="102"/>
    </location>
</feature>
<dbReference type="InterPro" id="IPR004840">
    <property type="entry name" value="Amino_acid_permease_CS"/>
</dbReference>
<dbReference type="FunFam" id="1.20.1740.10:FF:000001">
    <property type="entry name" value="Amino acid permease"/>
    <property type="match status" value="1"/>
</dbReference>
<organism evidence="10 11">
    <name type="scientific">Lentzea aerocolonigenes</name>
    <name type="common">Lechevalieria aerocolonigenes</name>
    <name type="synonym">Saccharothrix aerocolonigenes</name>
    <dbReference type="NCBI Taxonomy" id="68170"/>
    <lineage>
        <taxon>Bacteria</taxon>
        <taxon>Bacillati</taxon>
        <taxon>Actinomycetota</taxon>
        <taxon>Actinomycetes</taxon>
        <taxon>Pseudonocardiales</taxon>
        <taxon>Pseudonocardiaceae</taxon>
        <taxon>Lentzea</taxon>
    </lineage>
</organism>
<reference evidence="10 11" key="1">
    <citation type="submission" date="2015-02" db="EMBL/GenBank/DDBJ databases">
        <authorList>
            <person name="Ju K.-S."/>
            <person name="Doroghazi J.R."/>
            <person name="Metcalf W."/>
        </authorList>
    </citation>
    <scope>NUCLEOTIDE SEQUENCE [LARGE SCALE GENOMIC DNA]</scope>
    <source>
        <strain evidence="10 11">NRRL B-16140</strain>
    </source>
</reference>
<evidence type="ECO:0000256" key="1">
    <source>
        <dbReference type="ARBA" id="ARBA00004141"/>
    </source>
</evidence>
<evidence type="ECO:0000256" key="6">
    <source>
        <dbReference type="ARBA" id="ARBA00022989"/>
    </source>
</evidence>
<dbReference type="GO" id="GO:0006865">
    <property type="term" value="P:amino acid transport"/>
    <property type="evidence" value="ECO:0007669"/>
    <property type="project" value="UniProtKB-KW"/>
</dbReference>
<feature type="transmembrane region" description="Helical" evidence="8">
    <location>
        <begin position="236"/>
        <end position="257"/>
    </location>
</feature>
<sequence length="450" mass="47637">MQQDLQPSLRNRHLSMIAIAGVIGAGLFVGSGAAIGKAGPGVLVSYAAAGLLVVLVMRMLGEMSAANPDTGSFSAYAERAIGPWAGFAIGWLYWWFWVVVVGIEATAGAAIVHRWVPGVPQWTWALVLTVLLTLTNLYSVRSFGEFEFWFAGIKVAAITVFLVVGVLAIGGLLPGFASPGMANLTGHGGFFPQGSGPVFAAMLVVVFSFFGAEIATVAAGESENPVQAVRTAVRSVVWRILVFYIGSIAVVVTLLPWDDANVAKSPYVAVLDTLGLPAAAVVMDAVVLTSVLSCLNSGLFTASRMVFSLARRSEAPAVFGRVSRRGVPTAAVLASTVVGFITVALNYLSPDTVFLFLVNSSGAVAVFVWLTIAVSQLRMRRQVEQESPERLTLRMWGYPYLTWAAIVGMVGLLVGMVFDADARSQLLLSLLVAAVVVVVGVVRARRRATV</sequence>
<keyword evidence="5" id="KW-0029">Amino-acid transport</keyword>
<feature type="transmembrane region" description="Helical" evidence="8">
    <location>
        <begin position="152"/>
        <end position="177"/>
    </location>
</feature>
<dbReference type="EMBL" id="JYJG01000339">
    <property type="protein sequence ID" value="KJK42622.1"/>
    <property type="molecule type" value="Genomic_DNA"/>
</dbReference>
<accession>A0A0F0GKX3</accession>
<evidence type="ECO:0000259" key="9">
    <source>
        <dbReference type="Pfam" id="PF00324"/>
    </source>
</evidence>
<comment type="subcellular location">
    <subcellularLocation>
        <location evidence="1">Membrane</location>
        <topology evidence="1">Multi-pass membrane protein</topology>
    </subcellularLocation>
</comment>
<feature type="transmembrane region" description="Helical" evidence="8">
    <location>
        <begin position="122"/>
        <end position="140"/>
    </location>
</feature>
<keyword evidence="4 8" id="KW-0812">Transmembrane</keyword>
<feature type="transmembrane region" description="Helical" evidence="8">
    <location>
        <begin position="330"/>
        <end position="348"/>
    </location>
</feature>
<evidence type="ECO:0000256" key="2">
    <source>
        <dbReference type="ARBA" id="ARBA00008583"/>
    </source>
</evidence>
<dbReference type="PIRSF" id="PIRSF006060">
    <property type="entry name" value="AA_transporter"/>
    <property type="match status" value="1"/>
</dbReference>
<dbReference type="Pfam" id="PF00324">
    <property type="entry name" value="AA_permease"/>
    <property type="match status" value="1"/>
</dbReference>
<dbReference type="InterPro" id="IPR004841">
    <property type="entry name" value="AA-permease/SLC12A_dom"/>
</dbReference>
<protein>
    <submittedName>
        <fullName evidence="10">Amino acid transporter</fullName>
    </submittedName>
</protein>
<evidence type="ECO:0000313" key="10">
    <source>
        <dbReference type="EMBL" id="KJK42622.1"/>
    </source>
</evidence>
<name>A0A0F0GKX3_LENAE</name>
<keyword evidence="7 8" id="KW-0472">Membrane</keyword>
<feature type="transmembrane region" description="Helical" evidence="8">
    <location>
        <begin position="424"/>
        <end position="442"/>
    </location>
</feature>
<dbReference type="PANTHER" id="PTHR43495:SF5">
    <property type="entry name" value="GAMMA-AMINOBUTYRIC ACID PERMEASE"/>
    <property type="match status" value="1"/>
</dbReference>
<feature type="transmembrane region" description="Helical" evidence="8">
    <location>
        <begin position="12"/>
        <end position="35"/>
    </location>
</feature>
<dbReference type="STRING" id="68170.GCA_000974445_02001"/>
<dbReference type="PATRIC" id="fig|68170.10.peg.9411"/>
<dbReference type="Gene3D" id="1.20.1740.10">
    <property type="entry name" value="Amino acid/polyamine transporter I"/>
    <property type="match status" value="1"/>
</dbReference>
<comment type="caution">
    <text evidence="10">The sequence shown here is derived from an EMBL/GenBank/DDBJ whole genome shotgun (WGS) entry which is preliminary data.</text>
</comment>
<feature type="domain" description="Amino acid permease/ SLC12A" evidence="9">
    <location>
        <begin position="13"/>
        <end position="440"/>
    </location>
</feature>
<comment type="similarity">
    <text evidence="2">Belongs to the amino acid-polyamine-organocation (APC) superfamily. Amino acid transporter (AAT) (TC 2.A.3.1) family.</text>
</comment>
<keyword evidence="6 8" id="KW-1133">Transmembrane helix</keyword>
<dbReference type="eggNOG" id="COG1113">
    <property type="taxonomic scope" value="Bacteria"/>
</dbReference>
<proteinExistence type="inferred from homology"/>
<evidence type="ECO:0000313" key="11">
    <source>
        <dbReference type="Proteomes" id="UP000033393"/>
    </source>
</evidence>
<dbReference type="GO" id="GO:0016020">
    <property type="term" value="C:membrane"/>
    <property type="evidence" value="ECO:0007669"/>
    <property type="project" value="UniProtKB-SubCell"/>
</dbReference>
<dbReference type="GO" id="GO:0055085">
    <property type="term" value="P:transmembrane transport"/>
    <property type="evidence" value="ECO:0007669"/>
    <property type="project" value="InterPro"/>
</dbReference>
<evidence type="ECO:0000256" key="5">
    <source>
        <dbReference type="ARBA" id="ARBA00022970"/>
    </source>
</evidence>
<evidence type="ECO:0000256" key="8">
    <source>
        <dbReference type="SAM" id="Phobius"/>
    </source>
</evidence>
<feature type="transmembrane region" description="Helical" evidence="8">
    <location>
        <begin position="354"/>
        <end position="377"/>
    </location>
</feature>
<feature type="transmembrane region" description="Helical" evidence="8">
    <location>
        <begin position="197"/>
        <end position="215"/>
    </location>
</feature>
<evidence type="ECO:0000256" key="3">
    <source>
        <dbReference type="ARBA" id="ARBA00022448"/>
    </source>
</evidence>
<evidence type="ECO:0000256" key="7">
    <source>
        <dbReference type="ARBA" id="ARBA00023136"/>
    </source>
</evidence>
<dbReference type="PROSITE" id="PS00218">
    <property type="entry name" value="AMINO_ACID_PERMEASE_1"/>
    <property type="match status" value="1"/>
</dbReference>
<feature type="transmembrane region" description="Helical" evidence="8">
    <location>
        <begin position="41"/>
        <end position="60"/>
    </location>
</feature>
<keyword evidence="3" id="KW-0813">Transport</keyword>
<dbReference type="AlphaFoldDB" id="A0A0F0GKX3"/>
<dbReference type="PANTHER" id="PTHR43495">
    <property type="entry name" value="GABA PERMEASE"/>
    <property type="match status" value="1"/>
</dbReference>
<evidence type="ECO:0000256" key="4">
    <source>
        <dbReference type="ARBA" id="ARBA00022692"/>
    </source>
</evidence>
<dbReference type="OrthoDB" id="5297508at2"/>
<feature type="transmembrane region" description="Helical" evidence="8">
    <location>
        <begin position="398"/>
        <end position="418"/>
    </location>
</feature>
<keyword evidence="11" id="KW-1185">Reference proteome</keyword>
<gene>
    <name evidence="10" type="ORF">UK23_36295</name>
</gene>
<feature type="transmembrane region" description="Helical" evidence="8">
    <location>
        <begin position="277"/>
        <end position="302"/>
    </location>
</feature>